<dbReference type="InterPro" id="IPR050382">
    <property type="entry name" value="MFS_Na/Anion_cotransporter"/>
</dbReference>
<dbReference type="GO" id="GO:0015134">
    <property type="term" value="F:hexuronate transmembrane transporter activity"/>
    <property type="evidence" value="ECO:0007669"/>
    <property type="project" value="TreeGrafter"/>
</dbReference>
<evidence type="ECO:0000256" key="3">
    <source>
        <dbReference type="ARBA" id="ARBA00022989"/>
    </source>
</evidence>
<comment type="subcellular location">
    <subcellularLocation>
        <location evidence="1">Membrane</location>
        <topology evidence="1">Multi-pass membrane protein</topology>
    </subcellularLocation>
</comment>
<keyword evidence="8" id="KW-1185">Reference proteome</keyword>
<dbReference type="Proteomes" id="UP000515489">
    <property type="component" value="Chromosome"/>
</dbReference>
<feature type="transmembrane region" description="Helical" evidence="5">
    <location>
        <begin position="284"/>
        <end position="305"/>
    </location>
</feature>
<feature type="transmembrane region" description="Helical" evidence="5">
    <location>
        <begin position="21"/>
        <end position="44"/>
    </location>
</feature>
<keyword evidence="4 5" id="KW-0472">Membrane</keyword>
<feature type="transmembrane region" description="Helical" evidence="5">
    <location>
        <begin position="177"/>
        <end position="196"/>
    </location>
</feature>
<dbReference type="KEGG" id="hsk:H4317_12655"/>
<evidence type="ECO:0000313" key="8">
    <source>
        <dbReference type="Proteomes" id="UP000515489"/>
    </source>
</evidence>
<dbReference type="SUPFAM" id="SSF103473">
    <property type="entry name" value="MFS general substrate transporter"/>
    <property type="match status" value="1"/>
</dbReference>
<accession>A0A7G7W3T4</accession>
<feature type="transmembrane region" description="Helical" evidence="5">
    <location>
        <begin position="317"/>
        <end position="335"/>
    </location>
</feature>
<feature type="transmembrane region" description="Helical" evidence="5">
    <location>
        <begin position="341"/>
        <end position="362"/>
    </location>
</feature>
<feature type="transmembrane region" description="Helical" evidence="5">
    <location>
        <begin position="244"/>
        <end position="264"/>
    </location>
</feature>
<protein>
    <submittedName>
        <fullName evidence="7">MFS transporter</fullName>
    </submittedName>
</protein>
<dbReference type="Pfam" id="PF07690">
    <property type="entry name" value="MFS_1"/>
    <property type="match status" value="1"/>
</dbReference>
<dbReference type="Gene3D" id="1.20.1250.20">
    <property type="entry name" value="MFS general substrate transporter like domains"/>
    <property type="match status" value="2"/>
</dbReference>
<dbReference type="RefSeq" id="WP_185886958.1">
    <property type="nucleotide sequence ID" value="NZ_CP060202.1"/>
</dbReference>
<evidence type="ECO:0000259" key="6">
    <source>
        <dbReference type="PROSITE" id="PS50850"/>
    </source>
</evidence>
<feature type="transmembrane region" description="Helical" evidence="5">
    <location>
        <begin position="88"/>
        <end position="107"/>
    </location>
</feature>
<evidence type="ECO:0000256" key="4">
    <source>
        <dbReference type="ARBA" id="ARBA00023136"/>
    </source>
</evidence>
<evidence type="ECO:0000256" key="2">
    <source>
        <dbReference type="ARBA" id="ARBA00022692"/>
    </source>
</evidence>
<evidence type="ECO:0000256" key="5">
    <source>
        <dbReference type="SAM" id="Phobius"/>
    </source>
</evidence>
<reference evidence="7 8" key="1">
    <citation type="submission" date="2020-08" db="EMBL/GenBank/DDBJ databases">
        <title>Hymenobacter sp. S2-20-2 genome sequencing.</title>
        <authorList>
            <person name="Jin L."/>
        </authorList>
    </citation>
    <scope>NUCLEOTIDE SEQUENCE [LARGE SCALE GENOMIC DNA]</scope>
    <source>
        <strain evidence="7 8">S2-20-2</strain>
    </source>
</reference>
<feature type="transmembrane region" description="Helical" evidence="5">
    <location>
        <begin position="374"/>
        <end position="395"/>
    </location>
</feature>
<evidence type="ECO:0000313" key="7">
    <source>
        <dbReference type="EMBL" id="QNH61027.1"/>
    </source>
</evidence>
<dbReference type="CDD" id="cd17319">
    <property type="entry name" value="MFS_ExuT_GudP_like"/>
    <property type="match status" value="1"/>
</dbReference>
<feature type="transmembrane region" description="Helical" evidence="5">
    <location>
        <begin position="415"/>
        <end position="436"/>
    </location>
</feature>
<dbReference type="AlphaFoldDB" id="A0A7G7W3T4"/>
<keyword evidence="3 5" id="KW-1133">Transmembrane helix</keyword>
<organism evidence="7 8">
    <name type="scientific">Hymenobacter sediminicola</name>
    <dbReference type="NCBI Taxonomy" id="2761579"/>
    <lineage>
        <taxon>Bacteria</taxon>
        <taxon>Pseudomonadati</taxon>
        <taxon>Bacteroidota</taxon>
        <taxon>Cytophagia</taxon>
        <taxon>Cytophagales</taxon>
        <taxon>Hymenobacteraceae</taxon>
        <taxon>Hymenobacter</taxon>
    </lineage>
</organism>
<sequence length="451" mass="49917">MIQAPPATSAPVSDAIGRYRWTICSLVFFATTVNYLDRAVISLLKPYLETEFKWTDADYANIEIAFKLAYSLGMLGVGRVIDKLGTKMGYALSTFLWSLAAIGHAFVSSTFGFSVARAFLGVTEAGNFPAAIKTTAEWFPQKERALATGIFNSGSNVGAIIAPLTVPLIAETIGWKWAFVITGALGFVWLILWFVYYEVPARHARLTKAEFDYIHSDVDDMAAAAITTEPKVSWFKLLTFRQTWAFVLGKFLTDPIWWFYLFWLPDFLNKQYGLKGTDIAFPVAMVYILSSVGSVGGGWIPLNFIKKGWEPFKARKTSMLLIALCVFPIVFAQYLGQINMWLAVLVIGIAAAAHQAWSANIFTTVSDMFPKRAVASVTGIGGMAGGLGGILLSALVQKRMFVYYESIGQKETAYFIMFLICGGAYLLAWVLMHFLAPRMKQIELDPVPSAR</sequence>
<keyword evidence="2 5" id="KW-0812">Transmembrane</keyword>
<proteinExistence type="predicted"/>
<dbReference type="PANTHER" id="PTHR11662:SF285">
    <property type="entry name" value="HEXURONATE TRANSPORTER"/>
    <property type="match status" value="1"/>
</dbReference>
<dbReference type="GO" id="GO:0016020">
    <property type="term" value="C:membrane"/>
    <property type="evidence" value="ECO:0007669"/>
    <property type="project" value="UniProtKB-SubCell"/>
</dbReference>
<name>A0A7G7W3T4_9BACT</name>
<dbReference type="EMBL" id="CP060202">
    <property type="protein sequence ID" value="QNH61027.1"/>
    <property type="molecule type" value="Genomic_DNA"/>
</dbReference>
<dbReference type="InterPro" id="IPR011701">
    <property type="entry name" value="MFS"/>
</dbReference>
<evidence type="ECO:0000256" key="1">
    <source>
        <dbReference type="ARBA" id="ARBA00004141"/>
    </source>
</evidence>
<feature type="domain" description="Major facilitator superfamily (MFS) profile" evidence="6">
    <location>
        <begin position="23"/>
        <end position="440"/>
    </location>
</feature>
<dbReference type="InterPro" id="IPR020846">
    <property type="entry name" value="MFS_dom"/>
</dbReference>
<dbReference type="InterPro" id="IPR036259">
    <property type="entry name" value="MFS_trans_sf"/>
</dbReference>
<dbReference type="PROSITE" id="PS50850">
    <property type="entry name" value="MFS"/>
    <property type="match status" value="1"/>
</dbReference>
<gene>
    <name evidence="7" type="ORF">H4317_12655</name>
</gene>
<dbReference type="PANTHER" id="PTHR11662">
    <property type="entry name" value="SOLUTE CARRIER FAMILY 17"/>
    <property type="match status" value="1"/>
</dbReference>
<feature type="transmembrane region" description="Helical" evidence="5">
    <location>
        <begin position="64"/>
        <end position="81"/>
    </location>
</feature>